<dbReference type="EMBL" id="KB870812">
    <property type="protein sequence ID" value="EOA14743.1"/>
    <property type="molecule type" value="Genomic_DNA"/>
</dbReference>
<evidence type="ECO:0000313" key="5">
    <source>
        <dbReference type="EMBL" id="EOA14743.1"/>
    </source>
</evidence>
<protein>
    <recommendedName>
        <fullName evidence="7">Zinc finger PHD-type domain-containing protein</fullName>
    </recommendedName>
</protein>
<dbReference type="Gene3D" id="3.30.40.10">
    <property type="entry name" value="Zinc/RING finger domain, C3HC4 (zinc finger)"/>
    <property type="match status" value="1"/>
</dbReference>
<evidence type="ECO:0000256" key="2">
    <source>
        <dbReference type="ARBA" id="ARBA00022771"/>
    </source>
</evidence>
<reference evidence="6" key="1">
    <citation type="journal article" date="2013" name="Nat. Genet.">
        <title>The Capsella rubella genome and the genomic consequences of rapid mating system evolution.</title>
        <authorList>
            <person name="Slotte T."/>
            <person name="Hazzouri K.M."/>
            <person name="Agren J.A."/>
            <person name="Koenig D."/>
            <person name="Maumus F."/>
            <person name="Guo Y.L."/>
            <person name="Steige K."/>
            <person name="Platts A.E."/>
            <person name="Escobar J.S."/>
            <person name="Newman L.K."/>
            <person name="Wang W."/>
            <person name="Mandakova T."/>
            <person name="Vello E."/>
            <person name="Smith L.M."/>
            <person name="Henz S.R."/>
            <person name="Steffen J."/>
            <person name="Takuno S."/>
            <person name="Brandvain Y."/>
            <person name="Coop G."/>
            <person name="Andolfatto P."/>
            <person name="Hu T.T."/>
            <person name="Blanchette M."/>
            <person name="Clark R.M."/>
            <person name="Quesneville H."/>
            <person name="Nordborg M."/>
            <person name="Gaut B.S."/>
            <person name="Lysak M.A."/>
            <person name="Jenkins J."/>
            <person name="Grimwood J."/>
            <person name="Chapman J."/>
            <person name="Prochnik S."/>
            <person name="Shu S."/>
            <person name="Rokhsar D."/>
            <person name="Schmutz J."/>
            <person name="Weigel D."/>
            <person name="Wright S.I."/>
        </authorList>
    </citation>
    <scope>NUCLEOTIDE SEQUENCE [LARGE SCALE GENOMIC DNA]</scope>
    <source>
        <strain evidence="6">cv. Monte Gargano</strain>
    </source>
</reference>
<proteinExistence type="predicted"/>
<name>R0GU81_9BRAS</name>
<feature type="compositionally biased region" description="Polar residues" evidence="4">
    <location>
        <begin position="12"/>
        <end position="21"/>
    </location>
</feature>
<evidence type="ECO:0000256" key="4">
    <source>
        <dbReference type="SAM" id="MobiDB-lite"/>
    </source>
</evidence>
<dbReference type="InterPro" id="IPR011011">
    <property type="entry name" value="Znf_FYVE_PHD"/>
</dbReference>
<keyword evidence="2" id="KW-0863">Zinc-finger</keyword>
<evidence type="ECO:0008006" key="7">
    <source>
        <dbReference type="Google" id="ProtNLM"/>
    </source>
</evidence>
<dbReference type="AlphaFoldDB" id="R0GU81"/>
<dbReference type="Proteomes" id="UP000029121">
    <property type="component" value="Unassembled WGS sequence"/>
</dbReference>
<feature type="region of interest" description="Disordered" evidence="4">
    <location>
        <begin position="1"/>
        <end position="22"/>
    </location>
</feature>
<dbReference type="InterPro" id="IPR013083">
    <property type="entry name" value="Znf_RING/FYVE/PHD"/>
</dbReference>
<organism evidence="5 6">
    <name type="scientific">Capsella rubella</name>
    <dbReference type="NCBI Taxonomy" id="81985"/>
    <lineage>
        <taxon>Eukaryota</taxon>
        <taxon>Viridiplantae</taxon>
        <taxon>Streptophyta</taxon>
        <taxon>Embryophyta</taxon>
        <taxon>Tracheophyta</taxon>
        <taxon>Spermatophyta</taxon>
        <taxon>Magnoliopsida</taxon>
        <taxon>eudicotyledons</taxon>
        <taxon>Gunneridae</taxon>
        <taxon>Pentapetalae</taxon>
        <taxon>rosids</taxon>
        <taxon>malvids</taxon>
        <taxon>Brassicales</taxon>
        <taxon>Brassicaceae</taxon>
        <taxon>Camelineae</taxon>
        <taxon>Capsella</taxon>
    </lineage>
</organism>
<sequence length="141" mass="15655">MDVESGHEAGSEASQTSSGSELSLAEKPCEICGTDANEDEIMTCFRCKDTREHIYCTRVKKEYVPLTWICDDCSSDGLVTSNLRSNRVVACTDQTAYTSSRTRHHQVVDRGVQQATLTSMDLGLFEKAFLLVSQVILIRLL</sequence>
<keyword evidence="3" id="KW-0862">Zinc</keyword>
<accession>R0GU81</accession>
<gene>
    <name evidence="5" type="ORF">CARUB_v10028035mg</name>
</gene>
<dbReference type="SUPFAM" id="SSF57903">
    <property type="entry name" value="FYVE/PHD zinc finger"/>
    <property type="match status" value="1"/>
</dbReference>
<evidence type="ECO:0000256" key="1">
    <source>
        <dbReference type="ARBA" id="ARBA00022723"/>
    </source>
</evidence>
<keyword evidence="6" id="KW-1185">Reference proteome</keyword>
<dbReference type="GO" id="GO:0008270">
    <property type="term" value="F:zinc ion binding"/>
    <property type="evidence" value="ECO:0007669"/>
    <property type="project" value="UniProtKB-KW"/>
</dbReference>
<feature type="compositionally biased region" description="Basic and acidic residues" evidence="4">
    <location>
        <begin position="1"/>
        <end position="10"/>
    </location>
</feature>
<evidence type="ECO:0000313" key="6">
    <source>
        <dbReference type="Proteomes" id="UP000029121"/>
    </source>
</evidence>
<evidence type="ECO:0000256" key="3">
    <source>
        <dbReference type="ARBA" id="ARBA00022833"/>
    </source>
</evidence>
<keyword evidence="1" id="KW-0479">Metal-binding</keyword>